<evidence type="ECO:0008006" key="7">
    <source>
        <dbReference type="Google" id="ProtNLM"/>
    </source>
</evidence>
<organism evidence="5 6">
    <name type="scientific">Gloeothece citriformis (strain PCC 7424)</name>
    <name type="common">Cyanothece sp. (strain PCC 7424)</name>
    <dbReference type="NCBI Taxonomy" id="65393"/>
    <lineage>
        <taxon>Bacteria</taxon>
        <taxon>Bacillati</taxon>
        <taxon>Cyanobacteriota</taxon>
        <taxon>Cyanophyceae</taxon>
        <taxon>Oscillatoriophycideae</taxon>
        <taxon>Chroococcales</taxon>
        <taxon>Aphanothecaceae</taxon>
        <taxon>Gloeothece</taxon>
        <taxon>Gloeothece citriformis</taxon>
    </lineage>
</organism>
<dbReference type="HOGENOM" id="CLU_083302_0_0_3"/>
<evidence type="ECO:0000256" key="3">
    <source>
        <dbReference type="SAM" id="Coils"/>
    </source>
</evidence>
<dbReference type="PANTHER" id="PTHR42680:SF3">
    <property type="entry name" value="DCTP DEAMINASE"/>
    <property type="match status" value="1"/>
</dbReference>
<dbReference type="GO" id="GO:0006229">
    <property type="term" value="P:dUTP biosynthetic process"/>
    <property type="evidence" value="ECO:0007669"/>
    <property type="project" value="InterPro"/>
</dbReference>
<dbReference type="eggNOG" id="COG0717">
    <property type="taxonomic scope" value="Bacteria"/>
</dbReference>
<keyword evidence="3" id="KW-0175">Coiled coil</keyword>
<dbReference type="Gene3D" id="2.70.40.10">
    <property type="match status" value="1"/>
</dbReference>
<dbReference type="SUPFAM" id="SSF51283">
    <property type="entry name" value="dUTPase-like"/>
    <property type="match status" value="1"/>
</dbReference>
<feature type="transmembrane region" description="Helical" evidence="4">
    <location>
        <begin position="262"/>
        <end position="279"/>
    </location>
</feature>
<dbReference type="AlphaFoldDB" id="B7KFZ2"/>
<evidence type="ECO:0000256" key="1">
    <source>
        <dbReference type="ARBA" id="ARBA00022801"/>
    </source>
</evidence>
<keyword evidence="4" id="KW-0472">Membrane</keyword>
<dbReference type="Pfam" id="PF22769">
    <property type="entry name" value="DCD"/>
    <property type="match status" value="1"/>
</dbReference>
<dbReference type="InterPro" id="IPR036157">
    <property type="entry name" value="dUTPase-like_sf"/>
</dbReference>
<dbReference type="InterPro" id="IPR011962">
    <property type="entry name" value="dCTP_deaminase"/>
</dbReference>
<evidence type="ECO:0000313" key="6">
    <source>
        <dbReference type="Proteomes" id="UP000002384"/>
    </source>
</evidence>
<dbReference type="PANTHER" id="PTHR42680">
    <property type="entry name" value="DCTP DEAMINASE"/>
    <property type="match status" value="1"/>
</dbReference>
<dbReference type="EMBL" id="CP001291">
    <property type="protein sequence ID" value="ACK69185.1"/>
    <property type="molecule type" value="Genomic_DNA"/>
</dbReference>
<dbReference type="KEGG" id="cyc:PCC7424_0729"/>
<name>B7KFZ2_GLOC7</name>
<evidence type="ECO:0000256" key="4">
    <source>
        <dbReference type="SAM" id="Phobius"/>
    </source>
</evidence>
<evidence type="ECO:0000256" key="2">
    <source>
        <dbReference type="ARBA" id="ARBA00023080"/>
    </source>
</evidence>
<keyword evidence="4" id="KW-1133">Transmembrane helix</keyword>
<feature type="coiled-coil region" evidence="3">
    <location>
        <begin position="191"/>
        <end position="226"/>
    </location>
</feature>
<evidence type="ECO:0000313" key="5">
    <source>
        <dbReference type="EMBL" id="ACK69185.1"/>
    </source>
</evidence>
<dbReference type="InterPro" id="IPR033704">
    <property type="entry name" value="dUTPase_trimeric"/>
</dbReference>
<keyword evidence="1" id="KW-0378">Hydrolase</keyword>
<dbReference type="GO" id="GO:0008829">
    <property type="term" value="F:dCTP deaminase activity"/>
    <property type="evidence" value="ECO:0007669"/>
    <property type="project" value="InterPro"/>
</dbReference>
<feature type="transmembrane region" description="Helical" evidence="4">
    <location>
        <begin position="223"/>
        <end position="242"/>
    </location>
</feature>
<dbReference type="STRING" id="65393.PCC7424_0729"/>
<dbReference type="RefSeq" id="WP_012598132.1">
    <property type="nucleotide sequence ID" value="NC_011729.1"/>
</dbReference>
<keyword evidence="4" id="KW-0812">Transmembrane</keyword>
<dbReference type="CDD" id="cd07557">
    <property type="entry name" value="trimeric_dUTPase"/>
    <property type="match status" value="1"/>
</dbReference>
<gene>
    <name evidence="5" type="ordered locus">PCC7424_0729</name>
</gene>
<keyword evidence="6" id="KW-1185">Reference proteome</keyword>
<protein>
    <recommendedName>
        <fullName evidence="7">Deoxycytidine triphosphate deaminase</fullName>
    </recommendedName>
</protein>
<keyword evidence="2" id="KW-0546">Nucleotide metabolism</keyword>
<dbReference type="Proteomes" id="UP000002384">
    <property type="component" value="Chromosome"/>
</dbReference>
<proteinExistence type="predicted"/>
<reference evidence="6" key="1">
    <citation type="journal article" date="2011" name="MBio">
        <title>Novel metabolic attributes of the genus Cyanothece, comprising a group of unicellular nitrogen-fixing Cyanobacteria.</title>
        <authorList>
            <person name="Bandyopadhyay A."/>
            <person name="Elvitigala T."/>
            <person name="Welsh E."/>
            <person name="Stockel J."/>
            <person name="Liberton M."/>
            <person name="Min H."/>
            <person name="Sherman L.A."/>
            <person name="Pakrasi H.B."/>
        </authorList>
    </citation>
    <scope>NUCLEOTIDE SEQUENCE [LARGE SCALE GENOMIC DNA]</scope>
    <source>
        <strain evidence="6">PCC 7424</strain>
    </source>
</reference>
<sequence length="286" mass="32837">MTVLSDQDIKKELGINIYIYPFKEANLKGASYNLTASKFAWSLKEKSQIDTADGKIIIPPRDTALIETEEVIWVSEKISGTYHSRVSIVSQGIGHINTTLDPDYLGSSLIALHNNTDVSIELIVGKPFVTLTFQYVQIQASNTDRNNSPGRKDILSKLKMQIYPDADDWFNRSYMGDKNLLLDELRKCDDYKKIQDKRKEEEEEQKQQEEQQKQKKENQFSQLKFNVLLAVAVVLLITPIFFDWVSGNLKSLSNFFDTIFNKIFPSLGLIVMLIIIDDLKEKFLQK</sequence>
<accession>B7KFZ2</accession>